<dbReference type="Proteomes" id="UP000540056">
    <property type="component" value="Unassembled WGS sequence"/>
</dbReference>
<dbReference type="Gene3D" id="2.40.30.200">
    <property type="match status" value="1"/>
</dbReference>
<proteinExistence type="predicted"/>
<accession>A0ABR5ZXX9</accession>
<reference evidence="1 2" key="1">
    <citation type="submission" date="2020-07" db="EMBL/GenBank/DDBJ databases">
        <title>Draft Genome Sequences of Lactobacillales Isolated from the International Space Station.</title>
        <authorList>
            <person name="Bharadwaj A.R."/>
            <person name="Singh N.K."/>
            <person name="Wood J.M."/>
            <person name="Debieu M."/>
            <person name="O'Hara N.B."/>
            <person name="Karouia F."/>
            <person name="Mason C.E."/>
            <person name="Venkateswaran K."/>
        </authorList>
    </citation>
    <scope>NUCLEOTIDE SEQUENCE [LARGE SCALE GENOMIC DNA]</scope>
    <source>
        <strain evidence="1 2">151250015-1-258-55</strain>
    </source>
</reference>
<name>A0ABR5ZXX9_9LACT</name>
<gene>
    <name evidence="1" type="ORF">H3232_05135</name>
</gene>
<organism evidence="1 2">
    <name type="scientific">Aerococcus urinaeequi</name>
    <dbReference type="NCBI Taxonomy" id="51665"/>
    <lineage>
        <taxon>Bacteria</taxon>
        <taxon>Bacillati</taxon>
        <taxon>Bacillota</taxon>
        <taxon>Bacilli</taxon>
        <taxon>Lactobacillales</taxon>
        <taxon>Aerococcaceae</taxon>
        <taxon>Aerococcus</taxon>
    </lineage>
</organism>
<comment type="caution">
    <text evidence="1">The sequence shown here is derived from an EMBL/GenBank/DDBJ whole genome shotgun (WGS) entry which is preliminary data.</text>
</comment>
<evidence type="ECO:0000313" key="1">
    <source>
        <dbReference type="EMBL" id="MBA5746589.1"/>
    </source>
</evidence>
<evidence type="ECO:0008006" key="3">
    <source>
        <dbReference type="Google" id="ProtNLM"/>
    </source>
</evidence>
<sequence>MVRYDSGFSFNGKHTFYDWGFTLKSREIGYPDKKKNTYTVPHSNNVIDFSALYGFQTYEQREIKYVLNVADINFNDPNTVNIYEMRLTNWLMQGVGQMWLIDDVFPTFHFLAEVVNGTSFKQIGANGELTISFTAYPFKIGNDYEGNDIWDTFNFDFDVSQNTTHEFKISWDSFKPVSVGKWVHIGDWATDFSSGSDISPILMGQTYQVSQVRNIEKKSASLREYKLVGINNWVLEQDIVEAHNSYYDLTIVNAGTNAVAPEVVIHTGKALTAVDNNGEYFNIVNQPTNSSSFKLHSGENKIRLYGQNGTYKVDFKFRKELL</sequence>
<dbReference type="RefSeq" id="WP_182023337.1">
    <property type="nucleotide sequence ID" value="NZ_JACGAM010000007.1"/>
</dbReference>
<dbReference type="EMBL" id="JACGAN010000007">
    <property type="protein sequence ID" value="MBA5746589.1"/>
    <property type="molecule type" value="Genomic_DNA"/>
</dbReference>
<protein>
    <recommendedName>
        <fullName evidence="3">Phage tail family protein</fullName>
    </recommendedName>
</protein>
<keyword evidence="2" id="KW-1185">Reference proteome</keyword>
<evidence type="ECO:0000313" key="2">
    <source>
        <dbReference type="Proteomes" id="UP000540056"/>
    </source>
</evidence>